<feature type="compositionally biased region" description="Low complexity" evidence="1">
    <location>
        <begin position="149"/>
        <end position="170"/>
    </location>
</feature>
<evidence type="ECO:0000313" key="2">
    <source>
        <dbReference type="WBParaSite" id="MCU_002431-RB"/>
    </source>
</evidence>
<proteinExistence type="predicted"/>
<feature type="region of interest" description="Disordered" evidence="1">
    <location>
        <begin position="203"/>
        <end position="223"/>
    </location>
</feature>
<accession>A0A5K3ER36</accession>
<protein>
    <submittedName>
        <fullName evidence="2">Non-specific serine/threonine protein kinase</fullName>
    </submittedName>
</protein>
<sequence length="737" mass="80237">MFPQHRKEKESDGGASPDPAESASKLKVSPPSSPSVHAEGGGDIRPVDVLHANPERAGKRAMSPPCSSSVPVGGGNKSDSGNISPGPFEEAKKIKIEDFGTSKSLGVLQCPSATKYEDESSLSAKSTITSLGFSKTSEEKQQQKPSPPSESSFVPTRSEASSSSARSFISSERKRSKSCSSIPAARERKDSYGSRLPWLPSTSKFRGPVAKDASQPTVFKPPDFLHDDSKPPSLHSVEIPQKYLNRPLVRKENEIFQVMSARLIHRALALRYKMTVTNIPLEPFPGISVEVFHSQSFFESTGPLLIIIQGGTFSTAGVWEPDHLLQSGVGRFAKGLESGSQIRLAEMAHALGYALAIINLNSVVDRRPLPEDLDPETESVAVCELLPVASAPSSTNSSTVLRRRQARICLSEFPIIPQPMCHVELEERLVCVWLHLMKRCASQQICVWAHQMAAAYFLYPLRPFPCEWRTGAHPGVATASDLPSQLSTKVPNPSPSPHKCKLPSQVSPPSDVASSGEVTGRPRRHASAESLCTQSVSELTRDFPEFCRPIGDPVSSYPPSFGESDMGSDYAATNQELLNDDKIRRSTVAGWHKRALSYWSSIRERVKGLVFTDASSVSTNLGLQRVGWGLVAPEESHQIPLGSELPPAVSGVRRWFKDNAIHFVASPRPLGRRVEYNKYRPAAIPMYSSGTIDHDLVHSAALTPALAYFERRLRKLGTQVKDAPTKSGEQPAGTSKA</sequence>
<feature type="compositionally biased region" description="Polar residues" evidence="1">
    <location>
        <begin position="481"/>
        <end position="491"/>
    </location>
</feature>
<evidence type="ECO:0000256" key="1">
    <source>
        <dbReference type="SAM" id="MobiDB-lite"/>
    </source>
</evidence>
<dbReference type="PANTHER" id="PTHR21357:SF4">
    <property type="entry name" value="FAM172 FAMILY PROTEIN HOMOLOG CG10038"/>
    <property type="match status" value="1"/>
</dbReference>
<reference evidence="2" key="1">
    <citation type="submission" date="2019-11" db="UniProtKB">
        <authorList>
            <consortium name="WormBaseParasite"/>
        </authorList>
    </citation>
    <scope>IDENTIFICATION</scope>
</reference>
<dbReference type="WBParaSite" id="MCU_002431-RB">
    <property type="protein sequence ID" value="MCU_002431-RB"/>
    <property type="gene ID" value="MCU_002431"/>
</dbReference>
<feature type="region of interest" description="Disordered" evidence="1">
    <location>
        <begin position="479"/>
        <end position="531"/>
    </location>
</feature>
<feature type="compositionally biased region" description="Polar residues" evidence="1">
    <location>
        <begin position="504"/>
        <end position="517"/>
    </location>
</feature>
<organism evidence="2">
    <name type="scientific">Mesocestoides corti</name>
    <name type="common">Flatworm</name>
    <dbReference type="NCBI Taxonomy" id="53468"/>
    <lineage>
        <taxon>Eukaryota</taxon>
        <taxon>Metazoa</taxon>
        <taxon>Spiralia</taxon>
        <taxon>Lophotrochozoa</taxon>
        <taxon>Platyhelminthes</taxon>
        <taxon>Cestoda</taxon>
        <taxon>Eucestoda</taxon>
        <taxon>Cyclophyllidea</taxon>
        <taxon>Mesocestoididae</taxon>
        <taxon>Mesocestoides</taxon>
    </lineage>
</organism>
<feature type="compositionally biased region" description="Basic and acidic residues" evidence="1">
    <location>
        <begin position="40"/>
        <end position="58"/>
    </location>
</feature>
<dbReference type="GO" id="GO:0031048">
    <property type="term" value="P:regulatory ncRNA-mediated heterochromatin formation"/>
    <property type="evidence" value="ECO:0007669"/>
    <property type="project" value="TreeGrafter"/>
</dbReference>
<dbReference type="PANTHER" id="PTHR21357">
    <property type="entry name" value="FAM172 FAMILY PROTEIN HOMOLOG CG10038"/>
    <property type="match status" value="1"/>
</dbReference>
<dbReference type="GO" id="GO:0035197">
    <property type="term" value="F:siRNA binding"/>
    <property type="evidence" value="ECO:0007669"/>
    <property type="project" value="TreeGrafter"/>
</dbReference>
<dbReference type="InterPro" id="IPR048263">
    <property type="entry name" value="Arb2"/>
</dbReference>
<feature type="region of interest" description="Disordered" evidence="1">
    <location>
        <begin position="718"/>
        <end position="737"/>
    </location>
</feature>
<feature type="compositionally biased region" description="Basic and acidic residues" evidence="1">
    <location>
        <begin position="1"/>
        <end position="12"/>
    </location>
</feature>
<dbReference type="AlphaFoldDB" id="A0A5K3ER36"/>
<dbReference type="GO" id="GO:0005634">
    <property type="term" value="C:nucleus"/>
    <property type="evidence" value="ECO:0007669"/>
    <property type="project" value="TreeGrafter"/>
</dbReference>
<feature type="region of interest" description="Disordered" evidence="1">
    <location>
        <begin position="1"/>
        <end position="89"/>
    </location>
</feature>
<name>A0A5K3ER36_MESCO</name>
<feature type="region of interest" description="Disordered" evidence="1">
    <location>
        <begin position="132"/>
        <end position="188"/>
    </location>
</feature>